<dbReference type="GO" id="GO:0008234">
    <property type="term" value="F:cysteine-type peptidase activity"/>
    <property type="evidence" value="ECO:0007669"/>
    <property type="project" value="UniProtKB-KW"/>
</dbReference>
<evidence type="ECO:0000256" key="1">
    <source>
        <dbReference type="ARBA" id="ARBA00008455"/>
    </source>
</evidence>
<dbReference type="GO" id="GO:0006508">
    <property type="term" value="P:proteolysis"/>
    <property type="evidence" value="ECO:0007669"/>
    <property type="project" value="UniProtKB-KW"/>
</dbReference>
<dbReference type="InterPro" id="IPR039417">
    <property type="entry name" value="Peptidase_C1A_papain-like"/>
</dbReference>
<keyword evidence="2" id="KW-0645">Protease</keyword>
<dbReference type="EMBL" id="AK353926">
    <property type="protein sequence ID" value="BAJ85145.1"/>
    <property type="molecule type" value="mRNA"/>
</dbReference>
<comment type="similarity">
    <text evidence="1">Belongs to the peptidase C1 family.</text>
</comment>
<dbReference type="PROSITE" id="PS00639">
    <property type="entry name" value="THIOL_PROTEASE_HIS"/>
    <property type="match status" value="1"/>
</dbReference>
<dbReference type="PRINTS" id="PR00705">
    <property type="entry name" value="PAPAIN"/>
</dbReference>
<dbReference type="SMART" id="SM00645">
    <property type="entry name" value="Pept_C1"/>
    <property type="match status" value="1"/>
</dbReference>
<dbReference type="InterPro" id="IPR038765">
    <property type="entry name" value="Papain-like_cys_pep_sf"/>
</dbReference>
<dbReference type="InterPro" id="IPR000668">
    <property type="entry name" value="Peptidase_C1A_C"/>
</dbReference>
<evidence type="ECO:0000256" key="3">
    <source>
        <dbReference type="ARBA" id="ARBA00022729"/>
    </source>
</evidence>
<dbReference type="PROSITE" id="PS00139">
    <property type="entry name" value="THIOL_PROTEASE_CYS"/>
    <property type="match status" value="1"/>
</dbReference>
<feature type="domain" description="Peptidase C1A papain C-terminal" evidence="8">
    <location>
        <begin position="132"/>
        <end position="347"/>
    </location>
</feature>
<feature type="domain" description="Cathepsin propeptide inhibitor" evidence="9">
    <location>
        <begin position="43"/>
        <end position="103"/>
    </location>
</feature>
<evidence type="ECO:0000313" key="10">
    <source>
        <dbReference type="EMBL" id="BAJ85145.1"/>
    </source>
</evidence>
<dbReference type="InterPro" id="IPR000169">
    <property type="entry name" value="Pept_cys_AS"/>
</dbReference>
<evidence type="ECO:0000256" key="5">
    <source>
        <dbReference type="ARBA" id="ARBA00022807"/>
    </source>
</evidence>
<keyword evidence="3 7" id="KW-0732">Signal</keyword>
<evidence type="ECO:0000256" key="6">
    <source>
        <dbReference type="ARBA" id="ARBA00023157"/>
    </source>
</evidence>
<evidence type="ECO:0000259" key="9">
    <source>
        <dbReference type="SMART" id="SM00848"/>
    </source>
</evidence>
<dbReference type="InterPro" id="IPR025660">
    <property type="entry name" value="Pept_his_AS"/>
</dbReference>
<dbReference type="AlphaFoldDB" id="F2CQM4"/>
<dbReference type="SMART" id="SM00848">
    <property type="entry name" value="Inhibitor_I29"/>
    <property type="match status" value="1"/>
</dbReference>
<dbReference type="CDD" id="cd02248">
    <property type="entry name" value="Peptidase_C1A"/>
    <property type="match status" value="1"/>
</dbReference>
<organism evidence="10">
    <name type="scientific">Hordeum vulgare subsp. vulgare</name>
    <name type="common">Domesticated barley</name>
    <dbReference type="NCBI Taxonomy" id="112509"/>
    <lineage>
        <taxon>Eukaryota</taxon>
        <taxon>Viridiplantae</taxon>
        <taxon>Streptophyta</taxon>
        <taxon>Embryophyta</taxon>
        <taxon>Tracheophyta</taxon>
        <taxon>Spermatophyta</taxon>
        <taxon>Magnoliopsida</taxon>
        <taxon>Liliopsida</taxon>
        <taxon>Poales</taxon>
        <taxon>Poaceae</taxon>
        <taxon>BOP clade</taxon>
        <taxon>Pooideae</taxon>
        <taxon>Triticodae</taxon>
        <taxon>Triticeae</taxon>
        <taxon>Hordeinae</taxon>
        <taxon>Hordeum</taxon>
    </lineage>
</organism>
<dbReference type="PROSITE" id="PS00640">
    <property type="entry name" value="THIOL_PROTEASE_ASN"/>
    <property type="match status" value="1"/>
</dbReference>
<dbReference type="MEROPS" id="C01.029"/>
<dbReference type="InterPro" id="IPR013201">
    <property type="entry name" value="Prot_inhib_I29"/>
</dbReference>
<keyword evidence="5" id="KW-0788">Thiol protease</keyword>
<dbReference type="FunFam" id="3.90.70.10:FF:000068">
    <property type="entry name" value="Cysteine protease 1"/>
    <property type="match status" value="1"/>
</dbReference>
<dbReference type="Pfam" id="PF08246">
    <property type="entry name" value="Inhibitor_I29"/>
    <property type="match status" value="1"/>
</dbReference>
<proteinExistence type="evidence at transcript level"/>
<keyword evidence="4" id="KW-0378">Hydrolase</keyword>
<reference evidence="10" key="1">
    <citation type="journal article" date="2011" name="Plant Physiol.">
        <title>Comprehensive sequence analysis of 24,783 barley full-length cDNAs derived from 12 clone libraries.</title>
        <authorList>
            <person name="Matsumoto T."/>
            <person name="Tanaka T."/>
            <person name="Sakai H."/>
            <person name="Amano N."/>
            <person name="Kanamori H."/>
            <person name="Kurita K."/>
            <person name="Kikuta A."/>
            <person name="Kamiya K."/>
            <person name="Yamamoto M."/>
            <person name="Ikawa H."/>
            <person name="Fujii N."/>
            <person name="Hori K."/>
            <person name="Itoh T."/>
            <person name="Sato K."/>
        </authorList>
    </citation>
    <scope>NUCLEOTIDE SEQUENCE</scope>
    <source>
        <tissue evidence="10">Leaf</tissue>
    </source>
</reference>
<evidence type="ECO:0000259" key="8">
    <source>
        <dbReference type="SMART" id="SM00645"/>
    </source>
</evidence>
<dbReference type="PANTHER" id="PTHR12411">
    <property type="entry name" value="CYSTEINE PROTEASE FAMILY C1-RELATED"/>
    <property type="match status" value="1"/>
</dbReference>
<protein>
    <submittedName>
        <fullName evidence="10">Predicted protein</fullName>
    </submittedName>
</protein>
<sequence>MRTSMALLAASAALLLMVSLAAAADMSIVSYGERSEEEVRRMYAEWMAEHGSTYNAIGEEERRFEAFRDNLRYIDQHNAAADAGVHSFRLGLNRFADLTNEEYRSTYLGARTKPDRERKLSARYQAADNDELPESVDWRKKGAVGAVKDQGGCGSCWAFSAIAAVEGINQIVTGDMIPLSEQELVDCDTSYNQGCNGGLMDYAFEFIINNGGIDSEEDYPYKERDNRCDANKKNAKVVTIDGYEDVPVNSEKSLQKAVANQPISVAIEAGGRAFQLYKSGIFTGTCGTALDHGVAAVGYGTENGKDYWLVRNSWGSVWGEDGYIRMERNIKASSGKCGIAVEPSYPTKTARTPLTPAQLHRLPPHRLPSVTATTSALRARPAAASTSTARSASPGAVAHLRVLPAAMITTAAALITIPSATPSRERASRPRTAHCQ</sequence>
<name>F2CQM4_HORVV</name>
<dbReference type="Gene3D" id="3.90.70.10">
    <property type="entry name" value="Cysteine proteinases"/>
    <property type="match status" value="1"/>
</dbReference>
<keyword evidence="6" id="KW-1015">Disulfide bond</keyword>
<dbReference type="SUPFAM" id="SSF54001">
    <property type="entry name" value="Cysteine proteinases"/>
    <property type="match status" value="1"/>
</dbReference>
<dbReference type="InterPro" id="IPR025661">
    <property type="entry name" value="Pept_asp_AS"/>
</dbReference>
<dbReference type="Pfam" id="PF00112">
    <property type="entry name" value="Peptidase_C1"/>
    <property type="match status" value="1"/>
</dbReference>
<accession>F2CQM4</accession>
<evidence type="ECO:0000256" key="4">
    <source>
        <dbReference type="ARBA" id="ARBA00022801"/>
    </source>
</evidence>
<feature type="signal peptide" evidence="7">
    <location>
        <begin position="1"/>
        <end position="23"/>
    </location>
</feature>
<dbReference type="InterPro" id="IPR013128">
    <property type="entry name" value="Peptidase_C1A"/>
</dbReference>
<feature type="chain" id="PRO_5018714920" evidence="7">
    <location>
        <begin position="24"/>
        <end position="436"/>
    </location>
</feature>
<evidence type="ECO:0000256" key="2">
    <source>
        <dbReference type="ARBA" id="ARBA00022670"/>
    </source>
</evidence>
<evidence type="ECO:0000256" key="7">
    <source>
        <dbReference type="SAM" id="SignalP"/>
    </source>
</evidence>